<gene>
    <name evidence="2" type="ORF">LPJ53_005853</name>
</gene>
<evidence type="ECO:0000313" key="2">
    <source>
        <dbReference type="EMBL" id="KAJ1719379.1"/>
    </source>
</evidence>
<dbReference type="AlphaFoldDB" id="A0A9W8CNC5"/>
<feature type="non-terminal residue" evidence="2">
    <location>
        <position position="285"/>
    </location>
</feature>
<organism evidence="2 3">
    <name type="scientific">Coemansia erecta</name>
    <dbReference type="NCBI Taxonomy" id="147472"/>
    <lineage>
        <taxon>Eukaryota</taxon>
        <taxon>Fungi</taxon>
        <taxon>Fungi incertae sedis</taxon>
        <taxon>Zoopagomycota</taxon>
        <taxon>Kickxellomycotina</taxon>
        <taxon>Kickxellomycetes</taxon>
        <taxon>Kickxellales</taxon>
        <taxon>Kickxellaceae</taxon>
        <taxon>Coemansia</taxon>
    </lineage>
</organism>
<comment type="caution">
    <text evidence="2">The sequence shown here is derived from an EMBL/GenBank/DDBJ whole genome shotgun (WGS) entry which is preliminary data.</text>
</comment>
<feature type="region of interest" description="Disordered" evidence="1">
    <location>
        <begin position="200"/>
        <end position="285"/>
    </location>
</feature>
<evidence type="ECO:0000313" key="3">
    <source>
        <dbReference type="Proteomes" id="UP001149813"/>
    </source>
</evidence>
<protein>
    <submittedName>
        <fullName evidence="2">Uncharacterized protein</fullName>
    </submittedName>
</protein>
<feature type="compositionally biased region" description="Basic and acidic residues" evidence="1">
    <location>
        <begin position="231"/>
        <end position="246"/>
    </location>
</feature>
<proteinExistence type="predicted"/>
<sequence length="285" mass="30623">MDRSDMAMDEYRYAGRMPHEYGCPHMACTCSWSSASPEAASSTTAGSSRPDDAAAAAAAVASGISELKLHLCERLDEQWLMLRQLTQWVQDANRQLCMLTQTRLYAGSKHGHQPSVDSADASQICDMMSAYTFSRPPSQQPLRFNPQAAMPAADPLGEPHATIALRAQPPLPLQQQQQNQGGKKKRSGLLSIRGFMNLAEQKLQDGDPTSARSRNAGDLPRADNHASSGTETDHTLAPEPDSRAAHTDAGCEIPLAPPPPPVLAAPVPIQAAEKTEKPEMAAPQP</sequence>
<dbReference type="OrthoDB" id="5599866at2759"/>
<dbReference type="Proteomes" id="UP001149813">
    <property type="component" value="Unassembled WGS sequence"/>
</dbReference>
<dbReference type="EMBL" id="JANBOJ010000413">
    <property type="protein sequence ID" value="KAJ1719379.1"/>
    <property type="molecule type" value="Genomic_DNA"/>
</dbReference>
<reference evidence="2" key="1">
    <citation type="submission" date="2022-07" db="EMBL/GenBank/DDBJ databases">
        <title>Phylogenomic reconstructions and comparative analyses of Kickxellomycotina fungi.</title>
        <authorList>
            <person name="Reynolds N.K."/>
            <person name="Stajich J.E."/>
            <person name="Barry K."/>
            <person name="Grigoriev I.V."/>
            <person name="Crous P."/>
            <person name="Smith M.E."/>
        </authorList>
    </citation>
    <scope>NUCLEOTIDE SEQUENCE</scope>
    <source>
        <strain evidence="2">NBRC 32514</strain>
    </source>
</reference>
<keyword evidence="3" id="KW-1185">Reference proteome</keyword>
<accession>A0A9W8CNC5</accession>
<evidence type="ECO:0000256" key="1">
    <source>
        <dbReference type="SAM" id="MobiDB-lite"/>
    </source>
</evidence>
<name>A0A9W8CNC5_9FUNG</name>